<dbReference type="AlphaFoldDB" id="A0A9P0ACG9"/>
<dbReference type="InterPro" id="IPR008967">
    <property type="entry name" value="p53-like_TF_DNA-bd_sf"/>
</dbReference>
<dbReference type="EMBL" id="OU963865">
    <property type="protein sequence ID" value="CAH0388398.1"/>
    <property type="molecule type" value="Genomic_DNA"/>
</dbReference>
<dbReference type="GO" id="GO:0005634">
    <property type="term" value="C:nucleus"/>
    <property type="evidence" value="ECO:0007669"/>
    <property type="project" value="UniProtKB-SubCell"/>
</dbReference>
<feature type="region of interest" description="Disordered" evidence="5">
    <location>
        <begin position="1"/>
        <end position="48"/>
    </location>
</feature>
<dbReference type="PANTHER" id="PTHR11950">
    <property type="entry name" value="RUNT RELATED"/>
    <property type="match status" value="1"/>
</dbReference>
<keyword evidence="8" id="KW-1185">Reference proteome</keyword>
<dbReference type="Pfam" id="PF00853">
    <property type="entry name" value="Runt"/>
    <property type="match status" value="1"/>
</dbReference>
<evidence type="ECO:0000256" key="3">
    <source>
        <dbReference type="ARBA" id="ARBA00023163"/>
    </source>
</evidence>
<dbReference type="GO" id="GO:0000978">
    <property type="term" value="F:RNA polymerase II cis-regulatory region sequence-specific DNA binding"/>
    <property type="evidence" value="ECO:0007669"/>
    <property type="project" value="TreeGrafter"/>
</dbReference>
<evidence type="ECO:0000256" key="2">
    <source>
        <dbReference type="ARBA" id="ARBA00023015"/>
    </source>
</evidence>
<dbReference type="InterPro" id="IPR012346">
    <property type="entry name" value="p53/RUNT-type_TF_DNA-bd_sf"/>
</dbReference>
<dbReference type="InterPro" id="IPR000040">
    <property type="entry name" value="AML1_Runt"/>
</dbReference>
<dbReference type="InterPro" id="IPR013524">
    <property type="entry name" value="Runt_dom"/>
</dbReference>
<evidence type="ECO:0000256" key="5">
    <source>
        <dbReference type="SAM" id="MobiDB-lite"/>
    </source>
</evidence>
<dbReference type="PROSITE" id="PS51062">
    <property type="entry name" value="RUNT"/>
    <property type="match status" value="1"/>
</dbReference>
<evidence type="ECO:0000259" key="6">
    <source>
        <dbReference type="PROSITE" id="PS51062"/>
    </source>
</evidence>
<evidence type="ECO:0000256" key="4">
    <source>
        <dbReference type="ARBA" id="ARBA00023242"/>
    </source>
</evidence>
<proteinExistence type="predicted"/>
<sequence length="119" mass="13104">MVSLATVESRSCEKSRWQPGYGAESAEKRDHQARRETRGGGGSGGKSFTLTIILNSCPPQVATYAKAIKVTVDGPREPRSKTRHQSFHPFHFAPRAFPFGTPLDPQRVADLPFKLSGKH</sequence>
<feature type="domain" description="Runt" evidence="6">
    <location>
        <begin position="1"/>
        <end position="80"/>
    </location>
</feature>
<keyword evidence="3" id="KW-0804">Transcription</keyword>
<dbReference type="GO" id="GO:0005524">
    <property type="term" value="F:ATP binding"/>
    <property type="evidence" value="ECO:0007669"/>
    <property type="project" value="InterPro"/>
</dbReference>
<dbReference type="Proteomes" id="UP001152759">
    <property type="component" value="Chromosome 4"/>
</dbReference>
<dbReference type="PRINTS" id="PR00967">
    <property type="entry name" value="ONCOGENEAML1"/>
</dbReference>
<protein>
    <recommendedName>
        <fullName evidence="6">Runt domain-containing protein</fullName>
    </recommendedName>
</protein>
<dbReference type="Gene3D" id="2.60.40.720">
    <property type="match status" value="1"/>
</dbReference>
<gene>
    <name evidence="7" type="ORF">BEMITA_LOCUS7312</name>
</gene>
<dbReference type="SUPFAM" id="SSF49417">
    <property type="entry name" value="p53-like transcription factors"/>
    <property type="match status" value="1"/>
</dbReference>
<name>A0A9P0ACG9_BEMTA</name>
<keyword evidence="2" id="KW-0805">Transcription regulation</keyword>
<accession>A0A9P0ACG9</accession>
<evidence type="ECO:0000313" key="8">
    <source>
        <dbReference type="Proteomes" id="UP001152759"/>
    </source>
</evidence>
<evidence type="ECO:0000313" key="7">
    <source>
        <dbReference type="EMBL" id="CAH0388398.1"/>
    </source>
</evidence>
<dbReference type="GO" id="GO:0000981">
    <property type="term" value="F:DNA-binding transcription factor activity, RNA polymerase II-specific"/>
    <property type="evidence" value="ECO:0007669"/>
    <property type="project" value="TreeGrafter"/>
</dbReference>
<feature type="compositionally biased region" description="Basic and acidic residues" evidence="5">
    <location>
        <begin position="25"/>
        <end position="38"/>
    </location>
</feature>
<keyword evidence="4" id="KW-0539">Nucleus</keyword>
<comment type="subcellular location">
    <subcellularLocation>
        <location evidence="1">Nucleus</location>
    </subcellularLocation>
</comment>
<evidence type="ECO:0000256" key="1">
    <source>
        <dbReference type="ARBA" id="ARBA00004123"/>
    </source>
</evidence>
<reference evidence="7" key="1">
    <citation type="submission" date="2021-12" db="EMBL/GenBank/DDBJ databases">
        <authorList>
            <person name="King R."/>
        </authorList>
    </citation>
    <scope>NUCLEOTIDE SEQUENCE</scope>
</reference>
<dbReference type="PANTHER" id="PTHR11950:SF48">
    <property type="entry name" value="RUNT RELATED B"/>
    <property type="match status" value="1"/>
</dbReference>
<organism evidence="7 8">
    <name type="scientific">Bemisia tabaci</name>
    <name type="common">Sweetpotato whitefly</name>
    <name type="synonym">Aleurodes tabaci</name>
    <dbReference type="NCBI Taxonomy" id="7038"/>
    <lineage>
        <taxon>Eukaryota</taxon>
        <taxon>Metazoa</taxon>
        <taxon>Ecdysozoa</taxon>
        <taxon>Arthropoda</taxon>
        <taxon>Hexapoda</taxon>
        <taxon>Insecta</taxon>
        <taxon>Pterygota</taxon>
        <taxon>Neoptera</taxon>
        <taxon>Paraneoptera</taxon>
        <taxon>Hemiptera</taxon>
        <taxon>Sternorrhyncha</taxon>
        <taxon>Aleyrodoidea</taxon>
        <taxon>Aleyrodidae</taxon>
        <taxon>Aleyrodinae</taxon>
        <taxon>Bemisia</taxon>
    </lineage>
</organism>